<dbReference type="SMART" id="SM00283">
    <property type="entry name" value="MA"/>
    <property type="match status" value="1"/>
</dbReference>
<name>A0A239H1P8_9FIRM</name>
<keyword evidence="1 3" id="KW-0807">Transducer</keyword>
<reference evidence="7 8" key="1">
    <citation type="submission" date="2017-06" db="EMBL/GenBank/DDBJ databases">
        <authorList>
            <person name="Kim H.J."/>
            <person name="Triplett B.A."/>
        </authorList>
    </citation>
    <scope>NUCLEOTIDE SEQUENCE [LARGE SCALE GENOMIC DNA]</scope>
    <source>
        <strain evidence="7 8">SCA</strain>
    </source>
</reference>
<comment type="similarity">
    <text evidence="2">Belongs to the methyl-accepting chemotaxis (MCP) protein family.</text>
</comment>
<keyword evidence="4" id="KW-0812">Transmembrane</keyword>
<evidence type="ECO:0000256" key="4">
    <source>
        <dbReference type="SAM" id="Phobius"/>
    </source>
</evidence>
<evidence type="ECO:0000259" key="5">
    <source>
        <dbReference type="PROSITE" id="PS50111"/>
    </source>
</evidence>
<dbReference type="PANTHER" id="PTHR32089">
    <property type="entry name" value="METHYL-ACCEPTING CHEMOTAXIS PROTEIN MCPB"/>
    <property type="match status" value="1"/>
</dbReference>
<organism evidence="7 8">
    <name type="scientific">Anaerovirgula multivorans</name>
    <dbReference type="NCBI Taxonomy" id="312168"/>
    <lineage>
        <taxon>Bacteria</taxon>
        <taxon>Bacillati</taxon>
        <taxon>Bacillota</taxon>
        <taxon>Clostridia</taxon>
        <taxon>Peptostreptococcales</taxon>
        <taxon>Natronincolaceae</taxon>
        <taxon>Anaerovirgula</taxon>
    </lineage>
</organism>
<dbReference type="PROSITE" id="PS50885">
    <property type="entry name" value="HAMP"/>
    <property type="match status" value="1"/>
</dbReference>
<dbReference type="InterPro" id="IPR033462">
    <property type="entry name" value="Cache_3-Cache_2"/>
</dbReference>
<sequence>MKSIKTKLILYFCCLIVLIAVAISSLGYYRASEGMKNLEERLLNEKLDGDIGAAKMYLENYFGNITYQNGDLLDKDGKKIEGRFEIVDAIMEDLGDVATIFVKNNDDFLRVITNVMTEDGSRAVGTFLGKDSAAYSSVIDGNRYVGEADILGKSYITAYDPLLAKNGDIIGILFVGVSKDEAAKLIKDALANIRNVFIGIMLVTILVATIVTFIIGKKITDPIIISVNHAKKIADLDISHNIPQKIINQDDEIGSLARSLEDITESLRKFIVTIADASQQMASSSQQLTATSQQTSIAAEEVARTIEEIAKGASDQARDTEQGAGRVGEMGELIEKELHYIKELNISADEVTRLKDEGFEVLEDLVEKTEVNAKASEEIDKAIISTNNSAEKINSASQMIKNIAEQTNLLALNAAIEAARAGDAGRGFAVVAEEIRKLAEQSSSFTEEIALIIKDLTGKTENAVQRTKEVSKLSALQSESVRITKEKFQGIATSIENTKKAIELLNISGQAMDEKKGEIIDIIQSLSAIAEENAAGTQEASASVEEQAATMEEVAGSSEMLAKLAEELQESIAKFKY</sequence>
<dbReference type="OrthoDB" id="9814363at2"/>
<feature type="domain" description="Methyl-accepting transducer" evidence="5">
    <location>
        <begin position="291"/>
        <end position="548"/>
    </location>
</feature>
<dbReference type="PANTHER" id="PTHR32089:SF112">
    <property type="entry name" value="LYSOZYME-LIKE PROTEIN-RELATED"/>
    <property type="match status" value="1"/>
</dbReference>
<feature type="transmembrane region" description="Helical" evidence="4">
    <location>
        <begin position="196"/>
        <end position="216"/>
    </location>
</feature>
<dbReference type="EMBL" id="FZOJ01000019">
    <property type="protein sequence ID" value="SNS75317.1"/>
    <property type="molecule type" value="Genomic_DNA"/>
</dbReference>
<dbReference type="RefSeq" id="WP_089284040.1">
    <property type="nucleotide sequence ID" value="NZ_FZOJ01000019.1"/>
</dbReference>
<keyword evidence="8" id="KW-1185">Reference proteome</keyword>
<gene>
    <name evidence="7" type="ORF">SAMN05446037_101975</name>
</gene>
<evidence type="ECO:0000256" key="2">
    <source>
        <dbReference type="ARBA" id="ARBA00029447"/>
    </source>
</evidence>
<dbReference type="PROSITE" id="PS50111">
    <property type="entry name" value="CHEMOTAXIS_TRANSDUC_2"/>
    <property type="match status" value="1"/>
</dbReference>
<dbReference type="InterPro" id="IPR003660">
    <property type="entry name" value="HAMP_dom"/>
</dbReference>
<dbReference type="CDD" id="cd06225">
    <property type="entry name" value="HAMP"/>
    <property type="match status" value="1"/>
</dbReference>
<dbReference type="GO" id="GO:0007165">
    <property type="term" value="P:signal transduction"/>
    <property type="evidence" value="ECO:0007669"/>
    <property type="project" value="UniProtKB-KW"/>
</dbReference>
<dbReference type="Proteomes" id="UP000198304">
    <property type="component" value="Unassembled WGS sequence"/>
</dbReference>
<proteinExistence type="inferred from homology"/>
<evidence type="ECO:0000256" key="3">
    <source>
        <dbReference type="PROSITE-ProRule" id="PRU00284"/>
    </source>
</evidence>
<dbReference type="SUPFAM" id="SSF58104">
    <property type="entry name" value="Methyl-accepting chemotaxis protein (MCP) signaling domain"/>
    <property type="match status" value="1"/>
</dbReference>
<dbReference type="Pfam" id="PF00015">
    <property type="entry name" value="MCPsignal"/>
    <property type="match status" value="1"/>
</dbReference>
<dbReference type="AlphaFoldDB" id="A0A239H1P8"/>
<evidence type="ECO:0000313" key="7">
    <source>
        <dbReference type="EMBL" id="SNS75317.1"/>
    </source>
</evidence>
<accession>A0A239H1P8</accession>
<keyword evidence="4" id="KW-1133">Transmembrane helix</keyword>
<dbReference type="Gene3D" id="1.10.287.950">
    <property type="entry name" value="Methyl-accepting chemotaxis protein"/>
    <property type="match status" value="1"/>
</dbReference>
<evidence type="ECO:0000259" key="6">
    <source>
        <dbReference type="PROSITE" id="PS50885"/>
    </source>
</evidence>
<dbReference type="InterPro" id="IPR004089">
    <property type="entry name" value="MCPsignal_dom"/>
</dbReference>
<dbReference type="GO" id="GO:0016020">
    <property type="term" value="C:membrane"/>
    <property type="evidence" value="ECO:0007669"/>
    <property type="project" value="InterPro"/>
</dbReference>
<dbReference type="Pfam" id="PF17201">
    <property type="entry name" value="Cache_3-Cache_2"/>
    <property type="match status" value="1"/>
</dbReference>
<dbReference type="SUPFAM" id="SSF103190">
    <property type="entry name" value="Sensory domain-like"/>
    <property type="match status" value="1"/>
</dbReference>
<evidence type="ECO:0000256" key="1">
    <source>
        <dbReference type="ARBA" id="ARBA00023224"/>
    </source>
</evidence>
<evidence type="ECO:0000313" key="8">
    <source>
        <dbReference type="Proteomes" id="UP000198304"/>
    </source>
</evidence>
<dbReference type="SMART" id="SM00304">
    <property type="entry name" value="HAMP"/>
    <property type="match status" value="1"/>
</dbReference>
<feature type="domain" description="HAMP" evidence="6">
    <location>
        <begin position="217"/>
        <end position="272"/>
    </location>
</feature>
<dbReference type="InterPro" id="IPR029151">
    <property type="entry name" value="Sensor-like_sf"/>
</dbReference>
<protein>
    <submittedName>
        <fullName evidence="7">Methyl-accepting chemotaxis protein</fullName>
    </submittedName>
</protein>
<keyword evidence="4" id="KW-0472">Membrane</keyword>